<evidence type="ECO:0000313" key="2">
    <source>
        <dbReference type="Proteomes" id="UP000654720"/>
    </source>
</evidence>
<sequence>MRGFQRTPAHTGKEGLFRLVRLAYSRYSEEVPTRLKSYHRFTLDFINSNQYHDDTDAWSKNEHQKNYRIVAELLTNHEKMVRRYFDCDLLNEQAINNLLNEFYASDLPELMTPDGSVTDTINAVCDNTITLYDDHTIDLIVRLANEVNLFTEVLDVNETIRRYKRRELRTVTSSNNSRLALVFDRLSFHNIIPYNWQSLIEREKYVLSSTGNKYLNKHDLASTLHRIKDMPLSPQNKKVLSVVDGYVRLIKDRENKQE</sequence>
<proteinExistence type="predicted"/>
<evidence type="ECO:0000313" key="1">
    <source>
        <dbReference type="EMBL" id="QRO51996.1"/>
    </source>
</evidence>
<keyword evidence="2" id="KW-1185">Reference proteome</keyword>
<organism evidence="1 2">
    <name type="scientific">Butyricimonas virosa</name>
    <dbReference type="NCBI Taxonomy" id="544645"/>
    <lineage>
        <taxon>Bacteria</taxon>
        <taxon>Pseudomonadati</taxon>
        <taxon>Bacteroidota</taxon>
        <taxon>Bacteroidia</taxon>
        <taxon>Bacteroidales</taxon>
        <taxon>Odoribacteraceae</taxon>
        <taxon>Butyricimonas</taxon>
    </lineage>
</organism>
<dbReference type="Proteomes" id="UP000654720">
    <property type="component" value="Chromosome"/>
</dbReference>
<name>A0ABX7HCN3_9BACT</name>
<protein>
    <submittedName>
        <fullName evidence="1">Uncharacterized protein</fullName>
    </submittedName>
</protein>
<reference evidence="1 2" key="1">
    <citation type="submission" date="2021-02" db="EMBL/GenBank/DDBJ databases">
        <title>FDA dAtabase for Regulatory Grade micrObial Sequences (FDA-ARGOS): Supporting development and validation of Infectious Disease Dx tests.</title>
        <authorList>
            <person name="Carlson P."/>
            <person name="Fischbach M."/>
            <person name="Hastie J."/>
            <person name="Bilen M."/>
            <person name="Cheng A."/>
            <person name="Tallon L."/>
            <person name="Sadzewicz L."/>
            <person name="Zhao X."/>
            <person name="Boylan J."/>
            <person name="Ott S."/>
            <person name="Bowen H."/>
            <person name="Vavikolanu K."/>
            <person name="Mehta A."/>
            <person name="Aluvathingal J."/>
            <person name="Nadendla S."/>
            <person name="Yan Y."/>
            <person name="Sichtig H."/>
        </authorList>
    </citation>
    <scope>NUCLEOTIDE SEQUENCE [LARGE SCALE GENOMIC DNA]</scope>
    <source>
        <strain evidence="1 2">FDAARGOS_1229</strain>
    </source>
</reference>
<dbReference type="EMBL" id="CP069450">
    <property type="protein sequence ID" value="QRO51996.1"/>
    <property type="molecule type" value="Genomic_DNA"/>
</dbReference>
<accession>A0ABX7HCN3</accession>
<gene>
    <name evidence="1" type="ORF">I6J59_11485</name>
</gene>